<evidence type="ECO:0000256" key="7">
    <source>
        <dbReference type="ARBA" id="ARBA00023224"/>
    </source>
</evidence>
<dbReference type="EMBL" id="CAJNOU010005208">
    <property type="protein sequence ID" value="CAF1470339.1"/>
    <property type="molecule type" value="Genomic_DNA"/>
</dbReference>
<sequence length="350" mass="40303">MEHKEDFVTSTDRLNSSISSSTLDENLIQQLKTIIIRINFYFGIIIYFFGILGNTLNILILSQRSLRSNTCIMIFLASSITGIITILFGLTSRMVPDGSGDIADRVRWICKIRAFIVFTCRSATFWLIMLATFDRWAVSSTNPRFRQLCSTKNVLRYIFFIIIISIIIHCQYLYCYESDVPKSDMKCFNKNVVCRIVNGLLFAIVTIILPLILIAIFGLMTILKIRSSRSHVIPVPTVIAVYHPSQTVDHQQRRFKRTDRHLFIILFVQVILLAFLTIPMAVQQLYITITIDKRSNLQETISNLSYHITLLMTYTATGMQFYVNTLSGGRVFRKAIIDLRQLILQKIICR</sequence>
<proteinExistence type="predicted"/>
<evidence type="ECO:0000256" key="3">
    <source>
        <dbReference type="ARBA" id="ARBA00022989"/>
    </source>
</evidence>
<dbReference type="AlphaFoldDB" id="A0A815R063"/>
<gene>
    <name evidence="10" type="ORF">SEV965_LOCUS34616</name>
</gene>
<evidence type="ECO:0000256" key="4">
    <source>
        <dbReference type="ARBA" id="ARBA00023040"/>
    </source>
</evidence>
<keyword evidence="2 8" id="KW-0812">Transmembrane</keyword>
<evidence type="ECO:0000256" key="6">
    <source>
        <dbReference type="ARBA" id="ARBA00023170"/>
    </source>
</evidence>
<keyword evidence="5 8" id="KW-0472">Membrane</keyword>
<dbReference type="PANTHER" id="PTHR24243">
    <property type="entry name" value="G-PROTEIN COUPLED RECEPTOR"/>
    <property type="match status" value="1"/>
</dbReference>
<feature type="transmembrane region" description="Helical" evidence="8">
    <location>
        <begin position="154"/>
        <end position="174"/>
    </location>
</feature>
<feature type="transmembrane region" description="Helical" evidence="8">
    <location>
        <begin position="306"/>
        <end position="323"/>
    </location>
</feature>
<dbReference type="GO" id="GO:0005886">
    <property type="term" value="C:plasma membrane"/>
    <property type="evidence" value="ECO:0007669"/>
    <property type="project" value="TreeGrafter"/>
</dbReference>
<organism evidence="10 11">
    <name type="scientific">Rotaria sordida</name>
    <dbReference type="NCBI Taxonomy" id="392033"/>
    <lineage>
        <taxon>Eukaryota</taxon>
        <taxon>Metazoa</taxon>
        <taxon>Spiralia</taxon>
        <taxon>Gnathifera</taxon>
        <taxon>Rotifera</taxon>
        <taxon>Eurotatoria</taxon>
        <taxon>Bdelloidea</taxon>
        <taxon>Philodinida</taxon>
        <taxon>Philodinidae</taxon>
        <taxon>Rotaria</taxon>
    </lineage>
</organism>
<dbReference type="SUPFAM" id="SSF81321">
    <property type="entry name" value="Family A G protein-coupled receptor-like"/>
    <property type="match status" value="1"/>
</dbReference>
<feature type="transmembrane region" description="Helical" evidence="8">
    <location>
        <begin position="262"/>
        <end position="286"/>
    </location>
</feature>
<protein>
    <recommendedName>
        <fullName evidence="9">G-protein coupled receptors family 1 profile domain-containing protein</fullName>
    </recommendedName>
</protein>
<reference evidence="10" key="1">
    <citation type="submission" date="2021-02" db="EMBL/GenBank/DDBJ databases">
        <authorList>
            <person name="Nowell W R."/>
        </authorList>
    </citation>
    <scope>NUCLEOTIDE SEQUENCE</scope>
</reference>
<evidence type="ECO:0000313" key="11">
    <source>
        <dbReference type="Proteomes" id="UP000663889"/>
    </source>
</evidence>
<dbReference type="PANTHER" id="PTHR24243:SF230">
    <property type="entry name" value="G-PROTEIN COUPLED RECEPTORS FAMILY 1 PROFILE DOMAIN-CONTAINING PROTEIN"/>
    <property type="match status" value="1"/>
</dbReference>
<dbReference type="Gene3D" id="1.20.1070.10">
    <property type="entry name" value="Rhodopsin 7-helix transmembrane proteins"/>
    <property type="match status" value="1"/>
</dbReference>
<comment type="caution">
    <text evidence="10">The sequence shown here is derived from an EMBL/GenBank/DDBJ whole genome shotgun (WGS) entry which is preliminary data.</text>
</comment>
<feature type="domain" description="G-protein coupled receptors family 1 profile" evidence="9">
    <location>
        <begin position="53"/>
        <end position="324"/>
    </location>
</feature>
<evidence type="ECO:0000256" key="1">
    <source>
        <dbReference type="ARBA" id="ARBA00004141"/>
    </source>
</evidence>
<accession>A0A815R063</accession>
<evidence type="ECO:0000259" key="9">
    <source>
        <dbReference type="PROSITE" id="PS50262"/>
    </source>
</evidence>
<keyword evidence="4" id="KW-0297">G-protein coupled receptor</keyword>
<dbReference type="Proteomes" id="UP000663889">
    <property type="component" value="Unassembled WGS sequence"/>
</dbReference>
<feature type="transmembrane region" description="Helical" evidence="8">
    <location>
        <begin position="200"/>
        <end position="223"/>
    </location>
</feature>
<evidence type="ECO:0000256" key="2">
    <source>
        <dbReference type="ARBA" id="ARBA00022692"/>
    </source>
</evidence>
<dbReference type="InterPro" id="IPR017452">
    <property type="entry name" value="GPCR_Rhodpsn_7TM"/>
</dbReference>
<evidence type="ECO:0000313" key="10">
    <source>
        <dbReference type="EMBL" id="CAF1470339.1"/>
    </source>
</evidence>
<dbReference type="PROSITE" id="PS50262">
    <property type="entry name" value="G_PROTEIN_RECEP_F1_2"/>
    <property type="match status" value="1"/>
</dbReference>
<feature type="transmembrane region" description="Helical" evidence="8">
    <location>
        <begin position="40"/>
        <end position="60"/>
    </location>
</feature>
<evidence type="ECO:0000256" key="8">
    <source>
        <dbReference type="SAM" id="Phobius"/>
    </source>
</evidence>
<keyword evidence="3 8" id="KW-1133">Transmembrane helix</keyword>
<keyword evidence="6" id="KW-0675">Receptor</keyword>
<keyword evidence="7" id="KW-0807">Transducer</keyword>
<evidence type="ECO:0000256" key="5">
    <source>
        <dbReference type="ARBA" id="ARBA00023136"/>
    </source>
</evidence>
<dbReference type="GO" id="GO:0004930">
    <property type="term" value="F:G protein-coupled receptor activity"/>
    <property type="evidence" value="ECO:0007669"/>
    <property type="project" value="UniProtKB-KW"/>
</dbReference>
<feature type="transmembrane region" description="Helical" evidence="8">
    <location>
        <begin position="72"/>
        <end position="92"/>
    </location>
</feature>
<name>A0A815R063_9BILA</name>
<comment type="subcellular location">
    <subcellularLocation>
        <location evidence="1">Membrane</location>
        <topology evidence="1">Multi-pass membrane protein</topology>
    </subcellularLocation>
</comment>
<feature type="transmembrane region" description="Helical" evidence="8">
    <location>
        <begin position="112"/>
        <end position="133"/>
    </location>
</feature>